<dbReference type="EMBL" id="BSOT01000006">
    <property type="protein sequence ID" value="GLR71415.1"/>
    <property type="molecule type" value="Genomic_DNA"/>
</dbReference>
<evidence type="ECO:0000256" key="1">
    <source>
        <dbReference type="SAM" id="Phobius"/>
    </source>
</evidence>
<evidence type="ECO:0000313" key="4">
    <source>
        <dbReference type="Proteomes" id="UP001156601"/>
    </source>
</evidence>
<feature type="transmembrane region" description="Helical" evidence="1">
    <location>
        <begin position="204"/>
        <end position="221"/>
    </location>
</feature>
<protein>
    <submittedName>
        <fullName evidence="3">DUF418 domain-containing protein</fullName>
    </submittedName>
</protein>
<dbReference type="RefSeq" id="WP_284217776.1">
    <property type="nucleotide sequence ID" value="NZ_BSOT01000006.1"/>
</dbReference>
<feature type="transmembrane region" description="Helical" evidence="1">
    <location>
        <begin position="136"/>
        <end position="157"/>
    </location>
</feature>
<dbReference type="Pfam" id="PF04235">
    <property type="entry name" value="DUF418"/>
    <property type="match status" value="1"/>
</dbReference>
<comment type="caution">
    <text evidence="3">The sequence shown here is derived from an EMBL/GenBank/DDBJ whole genome shotgun (WGS) entry which is preliminary data.</text>
</comment>
<dbReference type="InterPro" id="IPR052529">
    <property type="entry name" value="Bact_Transport_Assoc"/>
</dbReference>
<proteinExistence type="predicted"/>
<dbReference type="InterPro" id="IPR007349">
    <property type="entry name" value="DUF418"/>
</dbReference>
<feature type="domain" description="DUF418" evidence="2">
    <location>
        <begin position="218"/>
        <end position="368"/>
    </location>
</feature>
<dbReference type="Proteomes" id="UP001156601">
    <property type="component" value="Unassembled WGS sequence"/>
</dbReference>
<reference evidence="3" key="2">
    <citation type="submission" date="2023-01" db="EMBL/GenBank/DDBJ databases">
        <title>Draft genome sequence of Agaribacter marinus strain NBRC 110023.</title>
        <authorList>
            <person name="Sun Q."/>
            <person name="Mori K."/>
        </authorList>
    </citation>
    <scope>NUCLEOTIDE SEQUENCE</scope>
    <source>
        <strain evidence="3">NBRC 110023</strain>
    </source>
</reference>
<feature type="transmembrane region" description="Helical" evidence="1">
    <location>
        <begin position="7"/>
        <end position="26"/>
    </location>
</feature>
<accession>A0AA37T0E8</accession>
<organism evidence="3 4">
    <name type="scientific">Agaribacter marinus</name>
    <dbReference type="NCBI Taxonomy" id="1431249"/>
    <lineage>
        <taxon>Bacteria</taxon>
        <taxon>Pseudomonadati</taxon>
        <taxon>Pseudomonadota</taxon>
        <taxon>Gammaproteobacteria</taxon>
        <taxon>Alteromonadales</taxon>
        <taxon>Alteromonadaceae</taxon>
        <taxon>Agaribacter</taxon>
    </lineage>
</organism>
<evidence type="ECO:0000313" key="3">
    <source>
        <dbReference type="EMBL" id="GLR71415.1"/>
    </source>
</evidence>
<gene>
    <name evidence="3" type="ORF">GCM10007852_23230</name>
</gene>
<keyword evidence="4" id="KW-1185">Reference proteome</keyword>
<feature type="transmembrane region" description="Helical" evidence="1">
    <location>
        <begin position="260"/>
        <end position="282"/>
    </location>
</feature>
<feature type="transmembrane region" description="Helical" evidence="1">
    <location>
        <begin position="233"/>
        <end position="254"/>
    </location>
</feature>
<dbReference type="PANTHER" id="PTHR30590">
    <property type="entry name" value="INNER MEMBRANE PROTEIN"/>
    <property type="match status" value="1"/>
</dbReference>
<name>A0AA37T0E8_9ALTE</name>
<reference evidence="3" key="1">
    <citation type="journal article" date="2014" name="Int. J. Syst. Evol. Microbiol.">
        <title>Complete genome sequence of Corynebacterium casei LMG S-19264T (=DSM 44701T), isolated from a smear-ripened cheese.</title>
        <authorList>
            <consortium name="US DOE Joint Genome Institute (JGI-PGF)"/>
            <person name="Walter F."/>
            <person name="Albersmeier A."/>
            <person name="Kalinowski J."/>
            <person name="Ruckert C."/>
        </authorList>
    </citation>
    <scope>NUCLEOTIDE SEQUENCE</scope>
    <source>
        <strain evidence="3">NBRC 110023</strain>
    </source>
</reference>
<dbReference type="PANTHER" id="PTHR30590:SF2">
    <property type="entry name" value="INNER MEMBRANE PROTEIN"/>
    <property type="match status" value="1"/>
</dbReference>
<keyword evidence="1" id="KW-1133">Transmembrane helix</keyword>
<keyword evidence="1" id="KW-0812">Transmembrane</keyword>
<keyword evidence="1" id="KW-0472">Membrane</keyword>
<sequence>MRIDSIDILRGIAILGILFMNITYHANIELNYVPFENPPNSDKWVTVFNAIFSDGRFRTLFCLLFGVGLAIQYQSCQRKGIDHMIFLKSRLFWLAIFGGVHALFIFGGDILMLYSLAAFQVIKSLDSNQDALLKKAIRLISIGCILCLVFGIGILFAEGLEAPIYRSSEAFLTQYEMWYGNYPYQVLVQGGVALAVILFSFISILWQVLGLMYLGIYLYRAKFFSQGFKQHTVFKLLALALTFSVISLLPYAFFEDITSESLMLLASISAIFMSLLYAHLIIRIVKKTPQLFHVFAATGKIAFSLYILQSIAMAILLRWLIPDFNMTATQLDYFLIAAVFTGIQLILANIYLRYFTQGPLEALWRKLYLARFRQKSTTN</sequence>
<feature type="transmembrane region" description="Helical" evidence="1">
    <location>
        <begin position="333"/>
        <end position="352"/>
    </location>
</feature>
<evidence type="ECO:0000259" key="2">
    <source>
        <dbReference type="Pfam" id="PF04235"/>
    </source>
</evidence>
<dbReference type="AlphaFoldDB" id="A0AA37T0E8"/>
<feature type="transmembrane region" description="Helical" evidence="1">
    <location>
        <begin position="91"/>
        <end position="116"/>
    </location>
</feature>